<feature type="transmembrane region" description="Helical" evidence="1">
    <location>
        <begin position="31"/>
        <end position="50"/>
    </location>
</feature>
<sequence length="591" mass="62998">MRKALPALALLAGSIVALMLAVLVVGASRELAGLFLALGVLGSVVAEVLVWRAPTIAAGLRRLQADDTFRAGLRDVLLVAVAASAHDTGTDILRVTGVTVLFIWACRLVTILGQRRSQQLRAVPVSWRNFEVPGVRRSEPLGTGALSDAVNWPSSGSLVLAIALSAHLLGATATVVVIAAAVSAATALATALVAVIDFLRARRDTPLETVVDLLGAALADFAPRVGLYYSRPEAIGYIANVWVQTLEQLPQRAVVICREAYNAELVETDRLPVIEVRRAGDLERVVPPSLGLALYPSNVAKNNHLLRLPGIFDVFIGHGDSDKGGSATVLTRIFDEAWVSGPAARDRYRIADVGVRDEQIREVGRPQLAEIERHATPLSESHAGTDGVSSWDYTVLYAPTREGFFAAWEYSSILTQGEGILTGLLGMPGVRVLFKPHPGTGTDDPAYGLEVLRLTAMVEAAGVPHEVVTGAEGLYHAFNRADLLVSDVSSVITDFLASGKPYVVTNSGALDDDTFRAQFPSAQGAYVLSGSGSDVTEHVTDAIEHDSHAAARRRTTEYLLGDSQSDPVTRFVEAVDTVLAKQQQITADHHA</sequence>
<dbReference type="AlphaFoldDB" id="A0A502D522"/>
<comment type="caution">
    <text evidence="2">The sequence shown here is derived from an EMBL/GenBank/DDBJ whole genome shotgun (WGS) entry which is preliminary data.</text>
</comment>
<feature type="transmembrane region" description="Helical" evidence="1">
    <location>
        <begin position="175"/>
        <end position="199"/>
    </location>
</feature>
<evidence type="ECO:0000313" key="3">
    <source>
        <dbReference type="Proteomes" id="UP000317722"/>
    </source>
</evidence>
<evidence type="ECO:0000256" key="1">
    <source>
        <dbReference type="SAM" id="Phobius"/>
    </source>
</evidence>
<keyword evidence="1" id="KW-1133">Transmembrane helix</keyword>
<evidence type="ECO:0008006" key="4">
    <source>
        <dbReference type="Google" id="ProtNLM"/>
    </source>
</evidence>
<dbReference type="SUPFAM" id="SSF53756">
    <property type="entry name" value="UDP-Glycosyltransferase/glycogen phosphorylase"/>
    <property type="match status" value="1"/>
</dbReference>
<keyword evidence="1" id="KW-0472">Membrane</keyword>
<dbReference type="EMBL" id="RCZM01000001">
    <property type="protein sequence ID" value="TPG19206.1"/>
    <property type="molecule type" value="Genomic_DNA"/>
</dbReference>
<name>A0A502D522_9MICO</name>
<feature type="transmembrane region" description="Helical" evidence="1">
    <location>
        <begin position="92"/>
        <end position="112"/>
    </location>
</feature>
<proteinExistence type="predicted"/>
<dbReference type="OrthoDB" id="7806295at2"/>
<dbReference type="Gene3D" id="3.40.50.12580">
    <property type="match status" value="1"/>
</dbReference>
<reference evidence="2 3" key="1">
    <citation type="journal article" date="2019" name="Environ. Microbiol.">
        <title>Species interactions and distinct microbial communities in high Arctic permafrost affected cryosols are associated with the CH4 and CO2 gas fluxes.</title>
        <authorList>
            <person name="Altshuler I."/>
            <person name="Hamel J."/>
            <person name="Turney S."/>
            <person name="Magnuson E."/>
            <person name="Levesque R."/>
            <person name="Greer C."/>
            <person name="Whyte L.G."/>
        </authorList>
    </citation>
    <scope>NUCLEOTIDE SEQUENCE [LARGE SCALE GENOMIC DNA]</scope>
    <source>
        <strain evidence="2 3">S9.3A</strain>
    </source>
</reference>
<accession>A0A502D522</accession>
<keyword evidence="1" id="KW-0812">Transmembrane</keyword>
<dbReference type="RefSeq" id="WP_140736849.1">
    <property type="nucleotide sequence ID" value="NZ_RCZM01000001.1"/>
</dbReference>
<dbReference type="Proteomes" id="UP000317722">
    <property type="component" value="Unassembled WGS sequence"/>
</dbReference>
<evidence type="ECO:0000313" key="2">
    <source>
        <dbReference type="EMBL" id="TPG19206.1"/>
    </source>
</evidence>
<protein>
    <recommendedName>
        <fullName evidence="4">CDP-Glycerol:Poly(Glycerophosphate) glycerophosphotransferase</fullName>
    </recommendedName>
</protein>
<keyword evidence="3" id="KW-1185">Reference proteome</keyword>
<gene>
    <name evidence="2" type="ORF">EAH86_01460</name>
</gene>
<organism evidence="2 3">
    <name type="scientific">Pedococcus bigeumensis</name>
    <dbReference type="NCBI Taxonomy" id="433644"/>
    <lineage>
        <taxon>Bacteria</taxon>
        <taxon>Bacillati</taxon>
        <taxon>Actinomycetota</taxon>
        <taxon>Actinomycetes</taxon>
        <taxon>Micrococcales</taxon>
        <taxon>Intrasporangiaceae</taxon>
        <taxon>Pedococcus</taxon>
    </lineage>
</organism>
<dbReference type="InterPro" id="IPR043148">
    <property type="entry name" value="TagF_C"/>
</dbReference>